<organism evidence="5 6">
    <name type="scientific">Zygotorulaspora mrakii</name>
    <name type="common">Zygosaccharomyces mrakii</name>
    <dbReference type="NCBI Taxonomy" id="42260"/>
    <lineage>
        <taxon>Eukaryota</taxon>
        <taxon>Fungi</taxon>
        <taxon>Dikarya</taxon>
        <taxon>Ascomycota</taxon>
        <taxon>Saccharomycotina</taxon>
        <taxon>Saccharomycetes</taxon>
        <taxon>Saccharomycetales</taxon>
        <taxon>Saccharomycetaceae</taxon>
        <taxon>Zygotorulaspora</taxon>
    </lineage>
</organism>
<dbReference type="GO" id="GO:0006508">
    <property type="term" value="P:proteolysis"/>
    <property type="evidence" value="ECO:0007669"/>
    <property type="project" value="UniProtKB-KW"/>
</dbReference>
<dbReference type="Gene3D" id="3.40.630.10">
    <property type="entry name" value="Zn peptidases"/>
    <property type="match status" value="1"/>
</dbReference>
<dbReference type="PANTHER" id="PTHR12283:SF6">
    <property type="entry name" value="GLUTAMINYL-PEPTIDE CYCLOTRANSFERASE-RELATED"/>
    <property type="match status" value="1"/>
</dbReference>
<dbReference type="KEGG" id="zmk:HG535_0C04510"/>
<gene>
    <name evidence="5" type="ORF">HG535_0C04510</name>
</gene>
<dbReference type="Pfam" id="PF04389">
    <property type="entry name" value="Peptidase_M28"/>
    <property type="match status" value="1"/>
</dbReference>
<keyword evidence="3" id="KW-0862">Zinc</keyword>
<dbReference type="GeneID" id="59235795"/>
<dbReference type="InterPro" id="IPR040234">
    <property type="entry name" value="QC/QCL"/>
</dbReference>
<dbReference type="GO" id="GO:0016603">
    <property type="term" value="F:glutaminyl-peptide cyclotransferase activity"/>
    <property type="evidence" value="ECO:0007669"/>
    <property type="project" value="TreeGrafter"/>
</dbReference>
<reference evidence="5 6" key="1">
    <citation type="submission" date="2020-07" db="EMBL/GenBank/DDBJ databases">
        <title>The yeast mating-type switching endonuclease HO is a domesticated member of an unorthodox homing genetic element family.</title>
        <authorList>
            <person name="Coughlan A.Y."/>
            <person name="Lombardi L."/>
            <person name="Braun-Galleani S."/>
            <person name="Martos A.R."/>
            <person name="Galeote V."/>
            <person name="Bigey F."/>
            <person name="Dequin S."/>
            <person name="Byrne K.P."/>
            <person name="Wolfe K.H."/>
        </authorList>
    </citation>
    <scope>NUCLEOTIDE SEQUENCE [LARGE SCALE GENOMIC DNA]</scope>
    <source>
        <strain evidence="5 6">NRRL Y-6702</strain>
    </source>
</reference>
<evidence type="ECO:0000313" key="6">
    <source>
        <dbReference type="Proteomes" id="UP000509704"/>
    </source>
</evidence>
<protein>
    <recommendedName>
        <fullName evidence="3">Peptide hydrolase</fullName>
        <ecNumber evidence="3">3.4.-.-</ecNumber>
    </recommendedName>
</protein>
<dbReference type="InterPro" id="IPR007484">
    <property type="entry name" value="Peptidase_M28"/>
</dbReference>
<keyword evidence="1" id="KW-0808">Transferase</keyword>
<dbReference type="GO" id="GO:0008270">
    <property type="term" value="F:zinc ion binding"/>
    <property type="evidence" value="ECO:0007669"/>
    <property type="project" value="TreeGrafter"/>
</dbReference>
<dbReference type="Proteomes" id="UP000509704">
    <property type="component" value="Chromosome 3"/>
</dbReference>
<dbReference type="AlphaFoldDB" id="A0A7H9B0U0"/>
<evidence type="ECO:0000256" key="2">
    <source>
        <dbReference type="ARBA" id="ARBA00023315"/>
    </source>
</evidence>
<keyword evidence="2" id="KW-0012">Acyltransferase</keyword>
<evidence type="ECO:0000313" key="5">
    <source>
        <dbReference type="EMBL" id="QLG72097.1"/>
    </source>
</evidence>
<dbReference type="GO" id="GO:0008233">
    <property type="term" value="F:peptidase activity"/>
    <property type="evidence" value="ECO:0007669"/>
    <property type="project" value="UniProtKB-KW"/>
</dbReference>
<name>A0A7H9B0U0_ZYGMR</name>
<dbReference type="RefSeq" id="XP_037143825.1">
    <property type="nucleotide sequence ID" value="XM_037287930.1"/>
</dbReference>
<keyword evidence="3" id="KW-0378">Hydrolase</keyword>
<evidence type="ECO:0000256" key="3">
    <source>
        <dbReference type="RuleBase" id="RU361240"/>
    </source>
</evidence>
<dbReference type="SUPFAM" id="SSF53187">
    <property type="entry name" value="Zn-dependent exopeptidases"/>
    <property type="match status" value="1"/>
</dbReference>
<evidence type="ECO:0000259" key="4">
    <source>
        <dbReference type="Pfam" id="PF04389"/>
    </source>
</evidence>
<dbReference type="OrthoDB" id="3907302at2759"/>
<evidence type="ECO:0000256" key="1">
    <source>
        <dbReference type="ARBA" id="ARBA00022679"/>
    </source>
</evidence>
<sequence>MFFIVNSKKKSSQLHITAMQPVQMIWLVSLLLSIAFCQFISYDEFHRDHLPQLLSLTNDSDENVILRFNKTRIPGSKESKDVQEFIINYFEKLDHEWLVDQDSFEENGFSFTNLVFSSTIAEKYIVFAVHYDSKIEPEGFIGAMDSAASCGILLYLARFIDNVYSLEQNLIDRTISAEYVGIKIVFFDGEEALKEWGPNDSIYGAKHLASKWDQKNILDTIDLFVLMDLIGSDEHVTIPSFFRGSHFYYEMLSELEDSYLETRSKGTKSLVPTDHRFLELGRGVIDDDHIPFYNAGIDVLHLIPLPFPQTWHTIHDTFDHLGQEEIYKWAELISNFVINVVDLYRL</sequence>
<keyword evidence="3" id="KW-0479">Metal-binding</keyword>
<accession>A0A7H9B0U0</accession>
<feature type="domain" description="Peptidase M28" evidence="4">
    <location>
        <begin position="122"/>
        <end position="337"/>
    </location>
</feature>
<keyword evidence="3" id="KW-0645">Protease</keyword>
<proteinExistence type="inferred from homology"/>
<keyword evidence="6" id="KW-1185">Reference proteome</keyword>
<dbReference type="PANTHER" id="PTHR12283">
    <property type="entry name" value="GLUTAMINYL-PEPTIDE CYCLOTRANSFERASE"/>
    <property type="match status" value="1"/>
</dbReference>
<dbReference type="EC" id="3.4.-.-" evidence="3"/>
<comment type="similarity">
    <text evidence="3">Belongs to the peptidase M28 family.</text>
</comment>
<dbReference type="EMBL" id="CP058606">
    <property type="protein sequence ID" value="QLG72097.1"/>
    <property type="molecule type" value="Genomic_DNA"/>
</dbReference>